<dbReference type="HOGENOM" id="CLU_124259_0_0_2"/>
<dbReference type="SUPFAM" id="SSF53335">
    <property type="entry name" value="S-adenosyl-L-methionine-dependent methyltransferases"/>
    <property type="match status" value="1"/>
</dbReference>
<dbReference type="KEGG" id="dmu:Desmu_0201"/>
<accession>E8R7M5</accession>
<name>E8R7M5_DESM0</name>
<dbReference type="EMBL" id="CP002363">
    <property type="protein sequence ID" value="ADV64520.1"/>
    <property type="molecule type" value="Genomic_DNA"/>
</dbReference>
<dbReference type="STRING" id="765177.Desmu_0201"/>
<evidence type="ECO:0000259" key="1">
    <source>
        <dbReference type="Pfam" id="PF08241"/>
    </source>
</evidence>
<gene>
    <name evidence="2" type="ordered locus">Desmu_0201</name>
</gene>
<dbReference type="AlphaFoldDB" id="E8R7M5"/>
<dbReference type="InterPro" id="IPR050508">
    <property type="entry name" value="Methyltransf_Superfamily"/>
</dbReference>
<dbReference type="Proteomes" id="UP000001068">
    <property type="component" value="Chromosome"/>
</dbReference>
<dbReference type="Gene3D" id="3.40.50.150">
    <property type="entry name" value="Vaccinia Virus protein VP39"/>
    <property type="match status" value="1"/>
</dbReference>
<dbReference type="CDD" id="cd02440">
    <property type="entry name" value="AdoMet_MTases"/>
    <property type="match status" value="1"/>
</dbReference>
<dbReference type="OrthoDB" id="147504at2157"/>
<proteinExistence type="predicted"/>
<keyword evidence="2" id="KW-0489">Methyltransferase</keyword>
<dbReference type="eggNOG" id="arCOG03773">
    <property type="taxonomic scope" value="Archaea"/>
</dbReference>
<protein>
    <submittedName>
        <fullName evidence="2">Methyltransferase type 11</fullName>
    </submittedName>
</protein>
<reference evidence="2 3" key="2">
    <citation type="journal article" date="2011" name="Stand. Genomic Sci.">
        <title>Complete genome sequence of Desulfurococcus mucosus type strain (O7/1).</title>
        <authorList>
            <person name="Wirth R."/>
            <person name="Chertkov O."/>
            <person name="Held B."/>
            <person name="Lapidus A."/>
            <person name="Nolan M."/>
            <person name="Lucas S."/>
            <person name="Hammon N."/>
            <person name="Deshpande S."/>
            <person name="Cheng J.F."/>
            <person name="Tapia R."/>
            <person name="Han C."/>
            <person name="Goodwin L."/>
            <person name="Pitluck S."/>
            <person name="Liolios K."/>
            <person name="Ioanna P."/>
            <person name="Ivanova N."/>
            <person name="Mavromatis K."/>
            <person name="Mikhailova N."/>
            <person name="Pati A."/>
            <person name="Chen A."/>
            <person name="Palaniappan K."/>
            <person name="Land M."/>
            <person name="Hauser L."/>
            <person name="Chang Y.J."/>
            <person name="Jeffries C.D."/>
            <person name="Bilek Y."/>
            <person name="Hader T."/>
            <person name="Rohde M."/>
            <person name="Spring S."/>
            <person name="Sikorski J."/>
            <person name="Goker M."/>
            <person name="Woyke T."/>
            <person name="Bristow J."/>
            <person name="Eisen J.A."/>
            <person name="Markowitz V."/>
            <person name="Hugenholtz P."/>
            <person name="Kyrpides N.C."/>
            <person name="Klenk H.P."/>
        </authorList>
    </citation>
    <scope>NUCLEOTIDE SEQUENCE [LARGE SCALE GENOMIC DNA]</scope>
    <source>
        <strain evidence="3">ATCC 35584 / DSM 2162 / JCM 9187 / O7/1</strain>
    </source>
</reference>
<organism evidence="2 3">
    <name type="scientific">Desulfurococcus mucosus (strain ATCC 35584 / DSM 2162 / JCM 9187 / O7/1)</name>
    <dbReference type="NCBI Taxonomy" id="765177"/>
    <lineage>
        <taxon>Archaea</taxon>
        <taxon>Thermoproteota</taxon>
        <taxon>Thermoprotei</taxon>
        <taxon>Desulfurococcales</taxon>
        <taxon>Desulfurococcaceae</taxon>
        <taxon>Desulfurococcus</taxon>
    </lineage>
</organism>
<dbReference type="GO" id="GO:0008757">
    <property type="term" value="F:S-adenosylmethionine-dependent methyltransferase activity"/>
    <property type="evidence" value="ECO:0007669"/>
    <property type="project" value="InterPro"/>
</dbReference>
<evidence type="ECO:0000313" key="2">
    <source>
        <dbReference type="EMBL" id="ADV64520.1"/>
    </source>
</evidence>
<reference evidence="3" key="1">
    <citation type="submission" date="2010-11" db="EMBL/GenBank/DDBJ databases">
        <title>The complete genome of Desulfurococcus mucosus DSM 2162.</title>
        <authorList>
            <consortium name="US DOE Joint Genome Institute (JGI-PGF)"/>
            <person name="Lucas S."/>
            <person name="Copeland A."/>
            <person name="Lapidus A."/>
            <person name="Bruce D."/>
            <person name="Goodwin L."/>
            <person name="Pitluck S."/>
            <person name="Kyrpides N."/>
            <person name="Mavromatis K."/>
            <person name="Pagani I."/>
            <person name="Ivanova N."/>
            <person name="Ovchinnikova G."/>
            <person name="Chertkov O."/>
            <person name="Held B."/>
            <person name="Brettin T."/>
            <person name="Detter J.C."/>
            <person name="Tapia R."/>
            <person name="Han C."/>
            <person name="Land M."/>
            <person name="Hauser L."/>
            <person name="Markowitz V."/>
            <person name="Cheng J.-F."/>
            <person name="Hugenholtz P."/>
            <person name="Woyke T."/>
            <person name="Wu D."/>
            <person name="Wirth R."/>
            <person name="Bilek Y."/>
            <person name="Hader T."/>
            <person name="Klenk H.-P."/>
            <person name="Eisen J.A."/>
        </authorList>
    </citation>
    <scope>NUCLEOTIDE SEQUENCE [LARGE SCALE GENOMIC DNA]</scope>
    <source>
        <strain evidence="3">ATCC 35584 / DSM 2162 / JCM 9187 / O7/1</strain>
    </source>
</reference>
<feature type="domain" description="Methyltransferase type 11" evidence="1">
    <location>
        <begin position="53"/>
        <end position="150"/>
    </location>
</feature>
<dbReference type="Pfam" id="PF08241">
    <property type="entry name" value="Methyltransf_11"/>
    <property type="match status" value="1"/>
</dbReference>
<keyword evidence="2" id="KW-0808">Transferase</keyword>
<dbReference type="GO" id="GO:0032259">
    <property type="term" value="P:methylation"/>
    <property type="evidence" value="ECO:0007669"/>
    <property type="project" value="UniProtKB-KW"/>
</dbReference>
<dbReference type="InterPro" id="IPR029063">
    <property type="entry name" value="SAM-dependent_MTases_sf"/>
</dbReference>
<evidence type="ECO:0000313" key="3">
    <source>
        <dbReference type="Proteomes" id="UP000001068"/>
    </source>
</evidence>
<sequence length="192" mass="21341">MSNPALDQTGGDDAWRYDATASSYDELYRVEQYSKYGVLVALLTRYMDSATLLDAGCGTGLLVEYLAERGLDRYARYICLDPSVGMISRLSEKPVDYRVIPVVGYAEEIPLRDSSIDIVVSVTAWSNIGGKREATREFKRVTGRGGLIIVSSHVKHHSTPPALFDACFKKIAEHIDEFYVCVKNSATQPETF</sequence>
<dbReference type="InterPro" id="IPR013216">
    <property type="entry name" value="Methyltransf_11"/>
</dbReference>
<dbReference type="PANTHER" id="PTHR42912">
    <property type="entry name" value="METHYLTRANSFERASE"/>
    <property type="match status" value="1"/>
</dbReference>
<keyword evidence="3" id="KW-1185">Reference proteome</keyword>